<dbReference type="GeneID" id="101853710"/>
<dbReference type="Proteomes" id="UP000694888">
    <property type="component" value="Unplaced"/>
</dbReference>
<organism evidence="1 2">
    <name type="scientific">Aplysia californica</name>
    <name type="common">California sea hare</name>
    <dbReference type="NCBI Taxonomy" id="6500"/>
    <lineage>
        <taxon>Eukaryota</taxon>
        <taxon>Metazoa</taxon>
        <taxon>Spiralia</taxon>
        <taxon>Lophotrochozoa</taxon>
        <taxon>Mollusca</taxon>
        <taxon>Gastropoda</taxon>
        <taxon>Heterobranchia</taxon>
        <taxon>Euthyneura</taxon>
        <taxon>Tectipleura</taxon>
        <taxon>Aplysiida</taxon>
        <taxon>Aplysioidea</taxon>
        <taxon>Aplysiidae</taxon>
        <taxon>Aplysia</taxon>
    </lineage>
</organism>
<accession>A0ABM0JW11</accession>
<reference evidence="2" key="1">
    <citation type="submission" date="2025-08" db="UniProtKB">
        <authorList>
            <consortium name="RefSeq"/>
        </authorList>
    </citation>
    <scope>IDENTIFICATION</scope>
</reference>
<gene>
    <name evidence="2" type="primary">LOC101853710</name>
</gene>
<proteinExistence type="predicted"/>
<evidence type="ECO:0000313" key="1">
    <source>
        <dbReference type="Proteomes" id="UP000694888"/>
    </source>
</evidence>
<sequence>MFHLLNSLGIISAYCFLVFGAANVTLDLDHMTVSSTFITTTSQHSSPSSESTFSVSEREKELLNITGKEKICSSVNISTSQTESERRQECKFTGSVLDRLVLFLQHEFQEIDCSQMQQVSQSSKNLYCSVKQHLHHCAGTDGVLHLSRNQSEFLDFGSVLKTVHVLCAVNKTFDHECMLSHFFSVESCIGKEVGSFLQMHGSRSYSDIGICRHTSMAAMCMYEGMEPCGGLTAQTLTYIIGVELAPPTCVISLAVSCLPSLSVIAFITSFGKAARSLIN</sequence>
<dbReference type="RefSeq" id="XP_005102835.1">
    <property type="nucleotide sequence ID" value="XM_005102778.3"/>
</dbReference>
<protein>
    <submittedName>
        <fullName evidence="2">Uncharacterized protein LOC101853710 isoform X1</fullName>
    </submittedName>
</protein>
<keyword evidence="1" id="KW-1185">Reference proteome</keyword>
<name>A0ABM0JW11_APLCA</name>
<evidence type="ECO:0000313" key="2">
    <source>
        <dbReference type="RefSeq" id="XP_005102835.1"/>
    </source>
</evidence>